<sequence>MSVKFLSLFKNNSVAVIDVNLHAFIKKIHLQDVCKYSFHINFKRESIKTAVSSGGKQKKDDSTRMKNISPLSKWEKMRLMRQDLHDRKNGLMVVDPKRCPPPPPPTPPPARGQDKLPRTQI</sequence>
<organism evidence="2 3">
    <name type="scientific">Rhynchophorus ferrugineus</name>
    <name type="common">Red palm weevil</name>
    <name type="synonym">Curculio ferrugineus</name>
    <dbReference type="NCBI Taxonomy" id="354439"/>
    <lineage>
        <taxon>Eukaryota</taxon>
        <taxon>Metazoa</taxon>
        <taxon>Ecdysozoa</taxon>
        <taxon>Arthropoda</taxon>
        <taxon>Hexapoda</taxon>
        <taxon>Insecta</taxon>
        <taxon>Pterygota</taxon>
        <taxon>Neoptera</taxon>
        <taxon>Endopterygota</taxon>
        <taxon>Coleoptera</taxon>
        <taxon>Polyphaga</taxon>
        <taxon>Cucujiformia</taxon>
        <taxon>Curculionidae</taxon>
        <taxon>Dryophthorinae</taxon>
        <taxon>Rhynchophorus</taxon>
    </lineage>
</organism>
<feature type="region of interest" description="Disordered" evidence="1">
    <location>
        <begin position="49"/>
        <end position="69"/>
    </location>
</feature>
<feature type="region of interest" description="Disordered" evidence="1">
    <location>
        <begin position="87"/>
        <end position="121"/>
    </location>
</feature>
<protein>
    <submittedName>
        <fullName evidence="2">Uncharacterized protein</fullName>
    </submittedName>
</protein>
<dbReference type="Proteomes" id="UP000625711">
    <property type="component" value="Unassembled WGS sequence"/>
</dbReference>
<reference evidence="2" key="1">
    <citation type="submission" date="2020-08" db="EMBL/GenBank/DDBJ databases">
        <title>Genome sequencing and assembly of the red palm weevil Rhynchophorus ferrugineus.</title>
        <authorList>
            <person name="Dias G.B."/>
            <person name="Bergman C.M."/>
            <person name="Manee M."/>
        </authorList>
    </citation>
    <scope>NUCLEOTIDE SEQUENCE</scope>
    <source>
        <strain evidence="2">AA-2017</strain>
        <tissue evidence="2">Whole larva</tissue>
    </source>
</reference>
<feature type="compositionally biased region" description="Basic and acidic residues" evidence="1">
    <location>
        <begin position="112"/>
        <end position="121"/>
    </location>
</feature>
<dbReference type="AlphaFoldDB" id="A0A834IU32"/>
<evidence type="ECO:0000313" key="2">
    <source>
        <dbReference type="EMBL" id="KAF7286414.1"/>
    </source>
</evidence>
<name>A0A834IU32_RHYFE</name>
<comment type="caution">
    <text evidence="2">The sequence shown here is derived from an EMBL/GenBank/DDBJ whole genome shotgun (WGS) entry which is preliminary data.</text>
</comment>
<proteinExistence type="predicted"/>
<dbReference type="EMBL" id="JAACXV010000026">
    <property type="protein sequence ID" value="KAF7286414.1"/>
    <property type="molecule type" value="Genomic_DNA"/>
</dbReference>
<evidence type="ECO:0000313" key="3">
    <source>
        <dbReference type="Proteomes" id="UP000625711"/>
    </source>
</evidence>
<gene>
    <name evidence="2" type="ORF">GWI33_005334</name>
</gene>
<keyword evidence="3" id="KW-1185">Reference proteome</keyword>
<accession>A0A834IU32</accession>
<evidence type="ECO:0000256" key="1">
    <source>
        <dbReference type="SAM" id="MobiDB-lite"/>
    </source>
</evidence>
<feature type="compositionally biased region" description="Pro residues" evidence="1">
    <location>
        <begin position="99"/>
        <end position="110"/>
    </location>
</feature>